<evidence type="ECO:0000256" key="1">
    <source>
        <dbReference type="SAM" id="MobiDB-lite"/>
    </source>
</evidence>
<name>A0A7K0KBU8_9BACT</name>
<reference evidence="3 4" key="1">
    <citation type="submission" date="2019-08" db="EMBL/GenBank/DDBJ databases">
        <title>In-depth cultivation of the pig gut microbiome towards novel bacterial diversity and tailored functional studies.</title>
        <authorList>
            <person name="Wylensek D."/>
            <person name="Hitch T.C.A."/>
            <person name="Clavel T."/>
        </authorList>
    </citation>
    <scope>NUCLEOTIDE SEQUENCE [LARGE SCALE GENOMIC DNA]</scope>
    <source>
        <strain evidence="3 4">LKV-178-WT-2A</strain>
    </source>
</reference>
<evidence type="ECO:0000313" key="3">
    <source>
        <dbReference type="EMBL" id="MST83411.1"/>
    </source>
</evidence>
<feature type="region of interest" description="Disordered" evidence="1">
    <location>
        <begin position="72"/>
        <end position="143"/>
    </location>
</feature>
<dbReference type="InterPro" id="IPR010982">
    <property type="entry name" value="Lambda_DNA-bd_dom_sf"/>
</dbReference>
<feature type="compositionally biased region" description="Polar residues" evidence="1">
    <location>
        <begin position="97"/>
        <end position="143"/>
    </location>
</feature>
<dbReference type="Proteomes" id="UP000438914">
    <property type="component" value="Unassembled WGS sequence"/>
</dbReference>
<dbReference type="PROSITE" id="PS50943">
    <property type="entry name" value="HTH_CROC1"/>
    <property type="match status" value="1"/>
</dbReference>
<dbReference type="GO" id="GO:0003677">
    <property type="term" value="F:DNA binding"/>
    <property type="evidence" value="ECO:0007669"/>
    <property type="project" value="InterPro"/>
</dbReference>
<dbReference type="Pfam" id="PF01381">
    <property type="entry name" value="HTH_3"/>
    <property type="match status" value="1"/>
</dbReference>
<dbReference type="EMBL" id="VUNG01000002">
    <property type="protein sequence ID" value="MST83411.1"/>
    <property type="molecule type" value="Genomic_DNA"/>
</dbReference>
<dbReference type="Gene3D" id="1.10.260.40">
    <property type="entry name" value="lambda repressor-like DNA-binding domains"/>
    <property type="match status" value="1"/>
</dbReference>
<protein>
    <submittedName>
        <fullName evidence="3">Helix-turn-helix transcriptional regulator</fullName>
    </submittedName>
</protein>
<accession>A0A7K0KBU8</accession>
<dbReference type="CDD" id="cd00093">
    <property type="entry name" value="HTH_XRE"/>
    <property type="match status" value="1"/>
</dbReference>
<dbReference type="AlphaFoldDB" id="A0A7K0KBU8"/>
<dbReference type="RefSeq" id="WP_154532973.1">
    <property type="nucleotide sequence ID" value="NZ_VUNG01000002.1"/>
</dbReference>
<dbReference type="SUPFAM" id="SSF47413">
    <property type="entry name" value="lambda repressor-like DNA-binding domains"/>
    <property type="match status" value="1"/>
</dbReference>
<evidence type="ECO:0000313" key="4">
    <source>
        <dbReference type="Proteomes" id="UP000438914"/>
    </source>
</evidence>
<organism evidence="3 4">
    <name type="scientific">Hallella mizrahii</name>
    <dbReference type="NCBI Taxonomy" id="2606637"/>
    <lineage>
        <taxon>Bacteria</taxon>
        <taxon>Pseudomonadati</taxon>
        <taxon>Bacteroidota</taxon>
        <taxon>Bacteroidia</taxon>
        <taxon>Bacteroidales</taxon>
        <taxon>Prevotellaceae</taxon>
        <taxon>Hallella</taxon>
    </lineage>
</organism>
<sequence>MKDRIKKLMENQHMTQKIFAQYTGISEGTLSGIFNGRTRPTLQIVDNIHQRFPKISIDWLMFGNGPMYVSNSPTAGGNAQQSNSAAGDATVDGITASDASQSDGGNSIENPTSGGDASGVQQPSLFGQNNGKGSPSSRSAASQAENVIVKYVDKPQRKITEIRIFYDDQTWESFVPKK</sequence>
<gene>
    <name evidence="3" type="ORF">FYJ73_01710</name>
</gene>
<evidence type="ECO:0000259" key="2">
    <source>
        <dbReference type="PROSITE" id="PS50943"/>
    </source>
</evidence>
<dbReference type="InterPro" id="IPR001387">
    <property type="entry name" value="Cro/C1-type_HTH"/>
</dbReference>
<comment type="caution">
    <text evidence="3">The sequence shown here is derived from an EMBL/GenBank/DDBJ whole genome shotgun (WGS) entry which is preliminary data.</text>
</comment>
<feature type="compositionally biased region" description="Polar residues" evidence="1">
    <location>
        <begin position="72"/>
        <end position="85"/>
    </location>
</feature>
<feature type="domain" description="HTH cro/C1-type" evidence="2">
    <location>
        <begin position="5"/>
        <end position="60"/>
    </location>
</feature>
<keyword evidence="4" id="KW-1185">Reference proteome</keyword>
<proteinExistence type="predicted"/>
<dbReference type="SMART" id="SM00530">
    <property type="entry name" value="HTH_XRE"/>
    <property type="match status" value="1"/>
</dbReference>